<evidence type="ECO:0000313" key="4">
    <source>
        <dbReference type="EMBL" id="MDN3609902.1"/>
    </source>
</evidence>
<dbReference type="Pfam" id="PF13505">
    <property type="entry name" value="OMP_b-brl"/>
    <property type="match status" value="1"/>
</dbReference>
<protein>
    <submittedName>
        <fullName evidence="4">Outer membrane beta-barrel protein</fullName>
    </submittedName>
</protein>
<evidence type="ECO:0000313" key="5">
    <source>
        <dbReference type="Proteomes" id="UP001238540"/>
    </source>
</evidence>
<dbReference type="SUPFAM" id="SSF56925">
    <property type="entry name" value="OMPA-like"/>
    <property type="match status" value="1"/>
</dbReference>
<gene>
    <name evidence="4" type="ORF">QWZ16_09345</name>
</gene>
<dbReference type="InterPro" id="IPR027385">
    <property type="entry name" value="Beta-barrel_OMP"/>
</dbReference>
<dbReference type="InterPro" id="IPR011250">
    <property type="entry name" value="OMP/PagP_B-barrel"/>
</dbReference>
<feature type="signal peptide" evidence="2">
    <location>
        <begin position="1"/>
        <end position="20"/>
    </location>
</feature>
<evidence type="ECO:0000256" key="1">
    <source>
        <dbReference type="ARBA" id="ARBA00022729"/>
    </source>
</evidence>
<sequence length="168" mass="18516">MKTPLLLSLMVAIMPIASYASSPSDHSAYLGMSASHSNVSLGKTNEVMGGIDMQAGLHVSDFRVKGRSSALHNHNDKLESFGFAVDKPITFLNHQAFVAPEVGIDYARYKNDWFKETDFGPEAGVNLGYNLGKNVVVETSYRHTFGMTNSEQNLDQDIINLGLNYHFN</sequence>
<evidence type="ECO:0000256" key="2">
    <source>
        <dbReference type="SAM" id="SignalP"/>
    </source>
</evidence>
<accession>A0ABT8BRY2</accession>
<dbReference type="EMBL" id="JAUFQC010000001">
    <property type="protein sequence ID" value="MDN3609902.1"/>
    <property type="molecule type" value="Genomic_DNA"/>
</dbReference>
<dbReference type="Proteomes" id="UP001238540">
    <property type="component" value="Unassembled WGS sequence"/>
</dbReference>
<organism evidence="4 5">
    <name type="scientific">Vibrio ostreicida</name>
    <dbReference type="NCBI Taxonomy" id="526588"/>
    <lineage>
        <taxon>Bacteria</taxon>
        <taxon>Pseudomonadati</taxon>
        <taxon>Pseudomonadota</taxon>
        <taxon>Gammaproteobacteria</taxon>
        <taxon>Vibrionales</taxon>
        <taxon>Vibrionaceae</taxon>
        <taxon>Vibrio</taxon>
    </lineage>
</organism>
<proteinExistence type="predicted"/>
<feature type="domain" description="Outer membrane protein beta-barrel" evidence="3">
    <location>
        <begin position="7"/>
        <end position="167"/>
    </location>
</feature>
<evidence type="ECO:0000259" key="3">
    <source>
        <dbReference type="Pfam" id="PF13505"/>
    </source>
</evidence>
<comment type="caution">
    <text evidence="4">The sequence shown here is derived from an EMBL/GenBank/DDBJ whole genome shotgun (WGS) entry which is preliminary data.</text>
</comment>
<dbReference type="Gene3D" id="2.40.160.20">
    <property type="match status" value="1"/>
</dbReference>
<feature type="chain" id="PRO_5045644618" evidence="2">
    <location>
        <begin position="21"/>
        <end position="168"/>
    </location>
</feature>
<keyword evidence="5" id="KW-1185">Reference proteome</keyword>
<reference evidence="5" key="1">
    <citation type="journal article" date="2019" name="Int. J. Syst. Evol. Microbiol.">
        <title>The Global Catalogue of Microorganisms (GCM) 10K type strain sequencing project: providing services to taxonomists for standard genome sequencing and annotation.</title>
        <authorList>
            <consortium name="The Broad Institute Genomics Platform"/>
            <consortium name="The Broad Institute Genome Sequencing Center for Infectious Disease"/>
            <person name="Wu L."/>
            <person name="Ma J."/>
        </authorList>
    </citation>
    <scope>NUCLEOTIDE SEQUENCE [LARGE SCALE GENOMIC DNA]</scope>
    <source>
        <strain evidence="5">CECT 7398</strain>
    </source>
</reference>
<name>A0ABT8BRY2_9VIBR</name>
<keyword evidence="1 2" id="KW-0732">Signal</keyword>
<dbReference type="RefSeq" id="WP_170883587.1">
    <property type="nucleotide sequence ID" value="NZ_JABEYA020000012.1"/>
</dbReference>